<keyword evidence="4" id="KW-0997">Cell inner membrane</keyword>
<dbReference type="PANTHER" id="PTHR35011">
    <property type="entry name" value="2,3-DIKETO-L-GULONATE TRAP TRANSPORTER SMALL PERMEASE PROTEIN YIAM"/>
    <property type="match status" value="1"/>
</dbReference>
<feature type="transmembrane region" description="Helical" evidence="9">
    <location>
        <begin position="81"/>
        <end position="105"/>
    </location>
</feature>
<dbReference type="InterPro" id="IPR055348">
    <property type="entry name" value="DctQ"/>
</dbReference>
<gene>
    <name evidence="11" type="ORF">E0L93_00375</name>
</gene>
<evidence type="ECO:0000256" key="3">
    <source>
        <dbReference type="ARBA" id="ARBA00022475"/>
    </source>
</evidence>
<feature type="transmembrane region" description="Helical" evidence="9">
    <location>
        <begin position="160"/>
        <end position="182"/>
    </location>
</feature>
<protein>
    <submittedName>
        <fullName evidence="11">TRAP transporter small permease</fullName>
    </submittedName>
</protein>
<evidence type="ECO:0000256" key="9">
    <source>
        <dbReference type="SAM" id="Phobius"/>
    </source>
</evidence>
<keyword evidence="5 9" id="KW-0812">Transmembrane</keyword>
<comment type="similarity">
    <text evidence="8">Belongs to the TRAP transporter small permease family.</text>
</comment>
<proteinExistence type="inferred from homology"/>
<comment type="caution">
    <text evidence="11">The sequence shown here is derived from an EMBL/GenBank/DDBJ whole genome shotgun (WGS) entry which is preliminary data.</text>
</comment>
<reference evidence="11 12" key="1">
    <citation type="submission" date="2019-03" db="EMBL/GenBank/DDBJ databases">
        <title>Whole genome sequence of a novel Rubrobacter taiwanensis strain, isolated from Yellowstone National Park.</title>
        <authorList>
            <person name="Freed S."/>
            <person name="Ramaley R.F."/>
            <person name="Kyndt J.A."/>
        </authorList>
    </citation>
    <scope>NUCLEOTIDE SEQUENCE [LARGE SCALE GENOMIC DNA]</scope>
    <source>
        <strain evidence="11 12">Yellowstone</strain>
    </source>
</reference>
<evidence type="ECO:0000256" key="7">
    <source>
        <dbReference type="ARBA" id="ARBA00023136"/>
    </source>
</evidence>
<evidence type="ECO:0000256" key="6">
    <source>
        <dbReference type="ARBA" id="ARBA00022989"/>
    </source>
</evidence>
<keyword evidence="3" id="KW-1003">Cell membrane</keyword>
<dbReference type="RefSeq" id="WP_132687145.1">
    <property type="nucleotide sequence ID" value="NZ_SKBU01000001.1"/>
</dbReference>
<dbReference type="Pfam" id="PF04290">
    <property type="entry name" value="DctQ"/>
    <property type="match status" value="1"/>
</dbReference>
<feature type="domain" description="Tripartite ATP-independent periplasmic transporters DctQ component" evidence="10">
    <location>
        <begin position="53"/>
        <end position="185"/>
    </location>
</feature>
<name>A0A4V2NXC6_9ACTN</name>
<evidence type="ECO:0000256" key="2">
    <source>
        <dbReference type="ARBA" id="ARBA00022448"/>
    </source>
</evidence>
<keyword evidence="2" id="KW-0813">Transport</keyword>
<dbReference type="Proteomes" id="UP000295244">
    <property type="component" value="Unassembled WGS sequence"/>
</dbReference>
<evidence type="ECO:0000256" key="8">
    <source>
        <dbReference type="ARBA" id="ARBA00038436"/>
    </source>
</evidence>
<evidence type="ECO:0000313" key="11">
    <source>
        <dbReference type="EMBL" id="TCJ20722.1"/>
    </source>
</evidence>
<keyword evidence="7 9" id="KW-0472">Membrane</keyword>
<sequence length="193" mass="20040">MSTGGESRGGNPAGVSGVEVSAATGDSGLLTLPRGRIDRFLSVLVIGLLAAIFVTLLSQVVMRYVFASPLAWSEELARYLFVWLTFLGAALAYRLGAHIAVDLLAEYLERRAGARAGQVLALAIQAVVVAFLAALLVGGVGLVRGTTHQVTPGLGISMSWVYLAIPVGSAIMILSAAGKAFAAWRQRRSGASG</sequence>
<evidence type="ECO:0000256" key="1">
    <source>
        <dbReference type="ARBA" id="ARBA00004429"/>
    </source>
</evidence>
<keyword evidence="12" id="KW-1185">Reference proteome</keyword>
<dbReference type="PANTHER" id="PTHR35011:SF2">
    <property type="entry name" value="2,3-DIKETO-L-GULONATE TRAP TRANSPORTER SMALL PERMEASE PROTEIN YIAM"/>
    <property type="match status" value="1"/>
</dbReference>
<dbReference type="InterPro" id="IPR007387">
    <property type="entry name" value="TRAP_DctQ"/>
</dbReference>
<evidence type="ECO:0000256" key="5">
    <source>
        <dbReference type="ARBA" id="ARBA00022692"/>
    </source>
</evidence>
<keyword evidence="6 9" id="KW-1133">Transmembrane helix</keyword>
<dbReference type="EMBL" id="SKBU01000001">
    <property type="protein sequence ID" value="TCJ20722.1"/>
    <property type="molecule type" value="Genomic_DNA"/>
</dbReference>
<dbReference type="AlphaFoldDB" id="A0A4V2NXC6"/>
<evidence type="ECO:0000313" key="12">
    <source>
        <dbReference type="Proteomes" id="UP000295244"/>
    </source>
</evidence>
<dbReference type="GO" id="GO:0005886">
    <property type="term" value="C:plasma membrane"/>
    <property type="evidence" value="ECO:0007669"/>
    <property type="project" value="UniProtKB-SubCell"/>
</dbReference>
<comment type="subcellular location">
    <subcellularLocation>
        <location evidence="1">Cell inner membrane</location>
        <topology evidence="1">Multi-pass membrane protein</topology>
    </subcellularLocation>
</comment>
<evidence type="ECO:0000256" key="4">
    <source>
        <dbReference type="ARBA" id="ARBA00022519"/>
    </source>
</evidence>
<dbReference type="GO" id="GO:0022857">
    <property type="term" value="F:transmembrane transporter activity"/>
    <property type="evidence" value="ECO:0007669"/>
    <property type="project" value="TreeGrafter"/>
</dbReference>
<evidence type="ECO:0000259" key="10">
    <source>
        <dbReference type="Pfam" id="PF04290"/>
    </source>
</evidence>
<feature type="transmembrane region" description="Helical" evidence="9">
    <location>
        <begin position="117"/>
        <end position="140"/>
    </location>
</feature>
<organism evidence="11 12">
    <name type="scientific">Rubrobacter taiwanensis</name>
    <dbReference type="NCBI Taxonomy" id="185139"/>
    <lineage>
        <taxon>Bacteria</taxon>
        <taxon>Bacillati</taxon>
        <taxon>Actinomycetota</taxon>
        <taxon>Rubrobacteria</taxon>
        <taxon>Rubrobacterales</taxon>
        <taxon>Rubrobacteraceae</taxon>
        <taxon>Rubrobacter</taxon>
    </lineage>
</organism>
<dbReference type="OrthoDB" id="2085311at2"/>
<dbReference type="GO" id="GO:0015740">
    <property type="term" value="P:C4-dicarboxylate transport"/>
    <property type="evidence" value="ECO:0007669"/>
    <property type="project" value="TreeGrafter"/>
</dbReference>
<feature type="transmembrane region" description="Helical" evidence="9">
    <location>
        <begin position="40"/>
        <end position="61"/>
    </location>
</feature>
<accession>A0A4V2NXC6</accession>